<name>A0A316WD19_9FLAO</name>
<dbReference type="EMBL" id="PPEG02000025">
    <property type="protein sequence ID" value="PWN57542.1"/>
    <property type="molecule type" value="Genomic_DNA"/>
</dbReference>
<evidence type="ECO:0000313" key="3">
    <source>
        <dbReference type="Proteomes" id="UP000236413"/>
    </source>
</evidence>
<reference evidence="2 3" key="1">
    <citation type="submission" date="2018-04" db="EMBL/GenBank/DDBJ databases">
        <title>Chryseobacterium oncorhynchi 701B-08T from rainbow trout, and Chryseobacterium viscerum 687B-08T from diseased fish.</title>
        <authorList>
            <person name="Jeong J.-J."/>
            <person name="Lee Y.J."/>
            <person name="Pathiraja D."/>
            <person name="Park B."/>
            <person name="Choi I.-G."/>
            <person name="Kim K.D."/>
        </authorList>
    </citation>
    <scope>NUCLEOTIDE SEQUENCE [LARGE SCALE GENOMIC DNA]</scope>
    <source>
        <strain evidence="2 3">687B-08</strain>
    </source>
</reference>
<dbReference type="Proteomes" id="UP000236413">
    <property type="component" value="Unassembled WGS sequence"/>
</dbReference>
<evidence type="ECO:0000313" key="2">
    <source>
        <dbReference type="EMBL" id="PWN57542.1"/>
    </source>
</evidence>
<proteinExistence type="predicted"/>
<organism evidence="2 3">
    <name type="scientific">Chryseobacterium viscerum</name>
    <dbReference type="NCBI Taxonomy" id="1037377"/>
    <lineage>
        <taxon>Bacteria</taxon>
        <taxon>Pseudomonadati</taxon>
        <taxon>Bacteroidota</taxon>
        <taxon>Flavobacteriia</taxon>
        <taxon>Flavobacteriales</taxon>
        <taxon>Weeksellaceae</taxon>
        <taxon>Chryseobacterium group</taxon>
        <taxon>Chryseobacterium</taxon>
    </lineage>
</organism>
<accession>A0A316WD19</accession>
<comment type="caution">
    <text evidence="2">The sequence shown here is derived from an EMBL/GenBank/DDBJ whole genome shotgun (WGS) entry which is preliminary data.</text>
</comment>
<evidence type="ECO:0000256" key="1">
    <source>
        <dbReference type="SAM" id="Phobius"/>
    </source>
</evidence>
<dbReference type="AlphaFoldDB" id="A0A316WD19"/>
<keyword evidence="1" id="KW-0812">Transmembrane</keyword>
<gene>
    <name evidence="2" type="ORF">C1634_025625</name>
</gene>
<keyword evidence="1" id="KW-1133">Transmembrane helix</keyword>
<sequence length="118" mass="13986">MGFLTTKQQIFILLPIILLIILSIVLNITDKNYNKQQFYNQYGEGRVVLNDYNSSCHCHTIKLSDSQSLNLDDIRIISMIKKNDWIVKKKNNTFFIVYKADQSRIFYDMYNKNLKIIK</sequence>
<protein>
    <submittedName>
        <fullName evidence="2">Uncharacterized protein</fullName>
    </submittedName>
</protein>
<dbReference type="RefSeq" id="WP_109739383.1">
    <property type="nucleotide sequence ID" value="NZ_PPEG02000025.1"/>
</dbReference>
<keyword evidence="1" id="KW-0472">Membrane</keyword>
<feature type="transmembrane region" description="Helical" evidence="1">
    <location>
        <begin position="12"/>
        <end position="29"/>
    </location>
</feature>